<gene>
    <name evidence="10" type="primary">Dwil\GK15521</name>
    <name evidence="10" type="ORF">Dwil_GK15521</name>
</gene>
<evidence type="ECO:0000256" key="3">
    <source>
        <dbReference type="ARBA" id="ARBA00022801"/>
    </source>
</evidence>
<dbReference type="EMBL" id="CH963857">
    <property type="protein sequence ID" value="EDW76549.2"/>
    <property type="molecule type" value="Genomic_DNA"/>
</dbReference>
<dbReference type="STRING" id="7260.B4MWR0"/>
<dbReference type="PANTHER" id="PTHR11005">
    <property type="entry name" value="LYSOSOMAL ACID LIPASE-RELATED"/>
    <property type="match status" value="1"/>
</dbReference>
<feature type="compositionally biased region" description="Acidic residues" evidence="7">
    <location>
        <begin position="407"/>
        <end position="426"/>
    </location>
</feature>
<evidence type="ECO:0000256" key="7">
    <source>
        <dbReference type="SAM" id="MobiDB-lite"/>
    </source>
</evidence>
<dbReference type="SUPFAM" id="SSF53474">
    <property type="entry name" value="alpha/beta-Hydrolases"/>
    <property type="match status" value="1"/>
</dbReference>
<keyword evidence="3" id="KW-0378">Hydrolase</keyword>
<sequence>MTMTVMVILVMVMMTTLEHTELKWTYAGYLTDNFPQSVIEDGQLTTLQLLAKYKHPGESHDVTTEDKYILTMHRIPRPKAKPVLLVHGLQDSSATWILMGPESGLGYYLYANGYDVWMGNVRGNRYSRNHVKYNASADKAYWTFSWHEIGYYDIPAMIDTVLGKTGYQKLSYFGHSQGTTTFFVMASTRPEYNAKVHSMSALAPVAFMGHVKAPLLPLARMGIVMFGDFLNNLMSHGTIATMTCTITPKMFKTCLNYFYDIVGKNTEEFNTTMFPVVLGHLPAGCNIKQLEHYIQLKSSQRFCQFDYEAKENQRIYGRPTAPDYPLEKVTAPIALYYAQNDYLSSVEDVQKLIKILPNVVENNMYPQKKWNHMDMVWGLSSRRLAQPKMLKVMQLWENGGPGKNNEDVEEEVDAKEEDPEHEEVPETTEASSSSQEKVEEGEQEVIEEDSPVGDDDQVKDSDKSATE</sequence>
<dbReference type="InParanoid" id="B4MWR0"/>
<evidence type="ECO:0000256" key="8">
    <source>
        <dbReference type="SAM" id="SignalP"/>
    </source>
</evidence>
<evidence type="ECO:0000313" key="11">
    <source>
        <dbReference type="Proteomes" id="UP000007798"/>
    </source>
</evidence>
<dbReference type="GO" id="GO:0016787">
    <property type="term" value="F:hydrolase activity"/>
    <property type="evidence" value="ECO:0007669"/>
    <property type="project" value="UniProtKB-KW"/>
</dbReference>
<dbReference type="GO" id="GO:0016042">
    <property type="term" value="P:lipid catabolic process"/>
    <property type="evidence" value="ECO:0007669"/>
    <property type="project" value="UniProtKB-KW"/>
</dbReference>
<evidence type="ECO:0000313" key="10">
    <source>
        <dbReference type="EMBL" id="EDW76549.2"/>
    </source>
</evidence>
<keyword evidence="5" id="KW-0443">Lipid metabolism</keyword>
<proteinExistence type="inferred from homology"/>
<evidence type="ECO:0000256" key="5">
    <source>
        <dbReference type="ARBA" id="ARBA00023098"/>
    </source>
</evidence>
<evidence type="ECO:0000256" key="2">
    <source>
        <dbReference type="ARBA" id="ARBA00022729"/>
    </source>
</evidence>
<dbReference type="eggNOG" id="KOG2624">
    <property type="taxonomic scope" value="Eukaryota"/>
</dbReference>
<dbReference type="ESTHER" id="drowi-b4mwr0">
    <property type="family name" value="Acidic_Lipase"/>
</dbReference>
<name>B4MWR0_DROWI</name>
<protein>
    <recommendedName>
        <fullName evidence="9">AB hydrolase-1 domain-containing protein</fullName>
    </recommendedName>
</protein>
<keyword evidence="2 8" id="KW-0732">Signal</keyword>
<keyword evidence="4" id="KW-0442">Lipid degradation</keyword>
<dbReference type="InterPro" id="IPR000073">
    <property type="entry name" value="AB_hydrolase_1"/>
</dbReference>
<feature type="domain" description="AB hydrolase-1" evidence="9">
    <location>
        <begin position="81"/>
        <end position="211"/>
    </location>
</feature>
<dbReference type="Gene3D" id="3.40.50.1820">
    <property type="entry name" value="alpha/beta hydrolase"/>
    <property type="match status" value="1"/>
</dbReference>
<dbReference type="Proteomes" id="UP000007798">
    <property type="component" value="Unassembled WGS sequence"/>
</dbReference>
<evidence type="ECO:0000256" key="4">
    <source>
        <dbReference type="ARBA" id="ARBA00022963"/>
    </source>
</evidence>
<dbReference type="OrthoDB" id="9974421at2759"/>
<feature type="compositionally biased region" description="Acidic residues" evidence="7">
    <location>
        <begin position="439"/>
        <end position="455"/>
    </location>
</feature>
<feature type="chain" id="PRO_5006458095" description="AB hydrolase-1 domain-containing protein" evidence="8">
    <location>
        <begin position="19"/>
        <end position="467"/>
    </location>
</feature>
<dbReference type="HOGENOM" id="CLU_010974_0_3_1"/>
<comment type="similarity">
    <text evidence="1">Belongs to the AB hydrolase superfamily. Lipase family.</text>
</comment>
<organism evidence="10 11">
    <name type="scientific">Drosophila willistoni</name>
    <name type="common">Fruit fly</name>
    <dbReference type="NCBI Taxonomy" id="7260"/>
    <lineage>
        <taxon>Eukaryota</taxon>
        <taxon>Metazoa</taxon>
        <taxon>Ecdysozoa</taxon>
        <taxon>Arthropoda</taxon>
        <taxon>Hexapoda</taxon>
        <taxon>Insecta</taxon>
        <taxon>Pterygota</taxon>
        <taxon>Neoptera</taxon>
        <taxon>Endopterygota</taxon>
        <taxon>Diptera</taxon>
        <taxon>Brachycera</taxon>
        <taxon>Muscomorpha</taxon>
        <taxon>Ephydroidea</taxon>
        <taxon>Drosophilidae</taxon>
        <taxon>Drosophila</taxon>
        <taxon>Sophophora</taxon>
    </lineage>
</organism>
<feature type="compositionally biased region" description="Basic and acidic residues" evidence="7">
    <location>
        <begin position="456"/>
        <end position="467"/>
    </location>
</feature>
<feature type="region of interest" description="Disordered" evidence="7">
    <location>
        <begin position="396"/>
        <end position="467"/>
    </location>
</feature>
<dbReference type="InterPro" id="IPR029058">
    <property type="entry name" value="AB_hydrolase_fold"/>
</dbReference>
<dbReference type="Pfam" id="PF00561">
    <property type="entry name" value="Abhydrolase_1"/>
    <property type="match status" value="1"/>
</dbReference>
<feature type="signal peptide" evidence="8">
    <location>
        <begin position="1"/>
        <end position="18"/>
    </location>
</feature>
<dbReference type="FunFam" id="3.40.50.1820:FF:000057">
    <property type="entry name" value="Lipase"/>
    <property type="match status" value="1"/>
</dbReference>
<reference evidence="10 11" key="1">
    <citation type="journal article" date="2007" name="Nature">
        <title>Evolution of genes and genomes on the Drosophila phylogeny.</title>
        <authorList>
            <consortium name="Drosophila 12 Genomes Consortium"/>
            <person name="Clark A.G."/>
            <person name="Eisen M.B."/>
            <person name="Smith D.R."/>
            <person name="Bergman C.M."/>
            <person name="Oliver B."/>
            <person name="Markow T.A."/>
            <person name="Kaufman T.C."/>
            <person name="Kellis M."/>
            <person name="Gelbart W."/>
            <person name="Iyer V.N."/>
            <person name="Pollard D.A."/>
            <person name="Sackton T.B."/>
            <person name="Larracuente A.M."/>
            <person name="Singh N.D."/>
            <person name="Abad J.P."/>
            <person name="Abt D.N."/>
            <person name="Adryan B."/>
            <person name="Aguade M."/>
            <person name="Akashi H."/>
            <person name="Anderson W.W."/>
            <person name="Aquadro C.F."/>
            <person name="Ardell D.H."/>
            <person name="Arguello R."/>
            <person name="Artieri C.G."/>
            <person name="Barbash D.A."/>
            <person name="Barker D."/>
            <person name="Barsanti P."/>
            <person name="Batterham P."/>
            <person name="Batzoglou S."/>
            <person name="Begun D."/>
            <person name="Bhutkar A."/>
            <person name="Blanco E."/>
            <person name="Bosak S.A."/>
            <person name="Bradley R.K."/>
            <person name="Brand A.D."/>
            <person name="Brent M.R."/>
            <person name="Brooks A.N."/>
            <person name="Brown R.H."/>
            <person name="Butlin R.K."/>
            <person name="Caggese C."/>
            <person name="Calvi B.R."/>
            <person name="Bernardo de Carvalho A."/>
            <person name="Caspi A."/>
            <person name="Castrezana S."/>
            <person name="Celniker S.E."/>
            <person name="Chang J.L."/>
            <person name="Chapple C."/>
            <person name="Chatterji S."/>
            <person name="Chinwalla A."/>
            <person name="Civetta A."/>
            <person name="Clifton S.W."/>
            <person name="Comeron J.M."/>
            <person name="Costello J.C."/>
            <person name="Coyne J.A."/>
            <person name="Daub J."/>
            <person name="David R.G."/>
            <person name="Delcher A.L."/>
            <person name="Delehaunty K."/>
            <person name="Do C.B."/>
            <person name="Ebling H."/>
            <person name="Edwards K."/>
            <person name="Eickbush T."/>
            <person name="Evans J.D."/>
            <person name="Filipski A."/>
            <person name="Findeiss S."/>
            <person name="Freyhult E."/>
            <person name="Fulton L."/>
            <person name="Fulton R."/>
            <person name="Garcia A.C."/>
            <person name="Gardiner A."/>
            <person name="Garfield D.A."/>
            <person name="Garvin B.E."/>
            <person name="Gibson G."/>
            <person name="Gilbert D."/>
            <person name="Gnerre S."/>
            <person name="Godfrey J."/>
            <person name="Good R."/>
            <person name="Gotea V."/>
            <person name="Gravely B."/>
            <person name="Greenberg A.J."/>
            <person name="Griffiths-Jones S."/>
            <person name="Gross S."/>
            <person name="Guigo R."/>
            <person name="Gustafson E.A."/>
            <person name="Haerty W."/>
            <person name="Hahn M.W."/>
            <person name="Halligan D.L."/>
            <person name="Halpern A.L."/>
            <person name="Halter G.M."/>
            <person name="Han M.V."/>
            <person name="Heger A."/>
            <person name="Hillier L."/>
            <person name="Hinrichs A.S."/>
            <person name="Holmes I."/>
            <person name="Hoskins R.A."/>
            <person name="Hubisz M.J."/>
            <person name="Hultmark D."/>
            <person name="Huntley M.A."/>
            <person name="Jaffe D.B."/>
            <person name="Jagadeeshan S."/>
            <person name="Jeck W.R."/>
            <person name="Johnson J."/>
            <person name="Jones C.D."/>
            <person name="Jordan W.C."/>
            <person name="Karpen G.H."/>
            <person name="Kataoka E."/>
            <person name="Keightley P.D."/>
            <person name="Kheradpour P."/>
            <person name="Kirkness E.F."/>
            <person name="Koerich L.B."/>
            <person name="Kristiansen K."/>
            <person name="Kudrna D."/>
            <person name="Kulathinal R.J."/>
            <person name="Kumar S."/>
            <person name="Kwok R."/>
            <person name="Lander E."/>
            <person name="Langley C.H."/>
            <person name="Lapoint R."/>
            <person name="Lazzaro B.P."/>
            <person name="Lee S.J."/>
            <person name="Levesque L."/>
            <person name="Li R."/>
            <person name="Lin C.F."/>
            <person name="Lin M.F."/>
            <person name="Lindblad-Toh K."/>
            <person name="Llopart A."/>
            <person name="Long M."/>
            <person name="Low L."/>
            <person name="Lozovsky E."/>
            <person name="Lu J."/>
            <person name="Luo M."/>
            <person name="Machado C.A."/>
            <person name="Makalowski W."/>
            <person name="Marzo M."/>
            <person name="Matsuda M."/>
            <person name="Matzkin L."/>
            <person name="McAllister B."/>
            <person name="McBride C.S."/>
            <person name="McKernan B."/>
            <person name="McKernan K."/>
            <person name="Mendez-Lago M."/>
            <person name="Minx P."/>
            <person name="Mollenhauer M.U."/>
            <person name="Montooth K."/>
            <person name="Mount S.M."/>
            <person name="Mu X."/>
            <person name="Myers E."/>
            <person name="Negre B."/>
            <person name="Newfeld S."/>
            <person name="Nielsen R."/>
            <person name="Noor M.A."/>
            <person name="O'Grady P."/>
            <person name="Pachter L."/>
            <person name="Papaceit M."/>
            <person name="Parisi M.J."/>
            <person name="Parisi M."/>
            <person name="Parts L."/>
            <person name="Pedersen J.S."/>
            <person name="Pesole G."/>
            <person name="Phillippy A.M."/>
            <person name="Ponting C.P."/>
            <person name="Pop M."/>
            <person name="Porcelli D."/>
            <person name="Powell J.R."/>
            <person name="Prohaska S."/>
            <person name="Pruitt K."/>
            <person name="Puig M."/>
            <person name="Quesneville H."/>
            <person name="Ram K.R."/>
            <person name="Rand D."/>
            <person name="Rasmussen M.D."/>
            <person name="Reed L.K."/>
            <person name="Reenan R."/>
            <person name="Reily A."/>
            <person name="Remington K.A."/>
            <person name="Rieger T.T."/>
            <person name="Ritchie M.G."/>
            <person name="Robin C."/>
            <person name="Rogers Y.H."/>
            <person name="Rohde C."/>
            <person name="Rozas J."/>
            <person name="Rubenfield M.J."/>
            <person name="Ruiz A."/>
            <person name="Russo S."/>
            <person name="Salzberg S.L."/>
            <person name="Sanchez-Gracia A."/>
            <person name="Saranga D.J."/>
            <person name="Sato H."/>
            <person name="Schaeffer S.W."/>
            <person name="Schatz M.C."/>
            <person name="Schlenke T."/>
            <person name="Schwartz R."/>
            <person name="Segarra C."/>
            <person name="Singh R.S."/>
            <person name="Sirot L."/>
            <person name="Sirota M."/>
            <person name="Sisneros N.B."/>
            <person name="Smith C.D."/>
            <person name="Smith T.F."/>
            <person name="Spieth J."/>
            <person name="Stage D.E."/>
            <person name="Stark A."/>
            <person name="Stephan W."/>
            <person name="Strausberg R.L."/>
            <person name="Strempel S."/>
            <person name="Sturgill D."/>
            <person name="Sutton G."/>
            <person name="Sutton G.G."/>
            <person name="Tao W."/>
            <person name="Teichmann S."/>
            <person name="Tobari Y.N."/>
            <person name="Tomimura Y."/>
            <person name="Tsolas J.M."/>
            <person name="Valente V.L."/>
            <person name="Venter E."/>
            <person name="Venter J.C."/>
            <person name="Vicario S."/>
            <person name="Vieira F.G."/>
            <person name="Vilella A.J."/>
            <person name="Villasante A."/>
            <person name="Walenz B."/>
            <person name="Wang J."/>
            <person name="Wasserman M."/>
            <person name="Watts T."/>
            <person name="Wilson D."/>
            <person name="Wilson R.K."/>
            <person name="Wing R.A."/>
            <person name="Wolfner M.F."/>
            <person name="Wong A."/>
            <person name="Wong G.K."/>
            <person name="Wu C.I."/>
            <person name="Wu G."/>
            <person name="Yamamoto D."/>
            <person name="Yang H.P."/>
            <person name="Yang S.P."/>
            <person name="Yorke J.A."/>
            <person name="Yoshida K."/>
            <person name="Zdobnov E."/>
            <person name="Zhang P."/>
            <person name="Zhang Y."/>
            <person name="Zimin A.V."/>
            <person name="Baldwin J."/>
            <person name="Abdouelleil A."/>
            <person name="Abdulkadir J."/>
            <person name="Abebe A."/>
            <person name="Abera B."/>
            <person name="Abreu J."/>
            <person name="Acer S.C."/>
            <person name="Aftuck L."/>
            <person name="Alexander A."/>
            <person name="An P."/>
            <person name="Anderson E."/>
            <person name="Anderson S."/>
            <person name="Arachi H."/>
            <person name="Azer M."/>
            <person name="Bachantsang P."/>
            <person name="Barry A."/>
            <person name="Bayul T."/>
            <person name="Berlin A."/>
            <person name="Bessette D."/>
            <person name="Bloom T."/>
            <person name="Blye J."/>
            <person name="Boguslavskiy L."/>
            <person name="Bonnet C."/>
            <person name="Boukhgalter B."/>
            <person name="Bourzgui I."/>
            <person name="Brown A."/>
            <person name="Cahill P."/>
            <person name="Channer S."/>
            <person name="Cheshatsang Y."/>
            <person name="Chuda L."/>
            <person name="Citroen M."/>
            <person name="Collymore A."/>
            <person name="Cooke P."/>
            <person name="Costello M."/>
            <person name="D'Aco K."/>
            <person name="Daza R."/>
            <person name="De Haan G."/>
            <person name="DeGray S."/>
            <person name="DeMaso C."/>
            <person name="Dhargay N."/>
            <person name="Dooley K."/>
            <person name="Dooley E."/>
            <person name="Doricent M."/>
            <person name="Dorje P."/>
            <person name="Dorjee K."/>
            <person name="Dupes A."/>
            <person name="Elong R."/>
            <person name="Falk J."/>
            <person name="Farina A."/>
            <person name="Faro S."/>
            <person name="Ferguson D."/>
            <person name="Fisher S."/>
            <person name="Foley C.D."/>
            <person name="Franke A."/>
            <person name="Friedrich D."/>
            <person name="Gadbois L."/>
            <person name="Gearin G."/>
            <person name="Gearin C.R."/>
            <person name="Giannoukos G."/>
            <person name="Goode T."/>
            <person name="Graham J."/>
            <person name="Grandbois E."/>
            <person name="Grewal S."/>
            <person name="Gyaltsen K."/>
            <person name="Hafez N."/>
            <person name="Hagos B."/>
            <person name="Hall J."/>
            <person name="Henson C."/>
            <person name="Hollinger A."/>
            <person name="Honan T."/>
            <person name="Huard M.D."/>
            <person name="Hughes L."/>
            <person name="Hurhula B."/>
            <person name="Husby M.E."/>
            <person name="Kamat A."/>
            <person name="Kanga B."/>
            <person name="Kashin S."/>
            <person name="Khazanovich D."/>
            <person name="Kisner P."/>
            <person name="Lance K."/>
            <person name="Lara M."/>
            <person name="Lee W."/>
            <person name="Lennon N."/>
            <person name="Letendre F."/>
            <person name="LeVine R."/>
            <person name="Lipovsky A."/>
            <person name="Liu X."/>
            <person name="Liu J."/>
            <person name="Liu S."/>
            <person name="Lokyitsang T."/>
            <person name="Lokyitsang Y."/>
            <person name="Lubonja R."/>
            <person name="Lui A."/>
            <person name="MacDonald P."/>
            <person name="Magnisalis V."/>
            <person name="Maru K."/>
            <person name="Matthews C."/>
            <person name="McCusker W."/>
            <person name="McDonough S."/>
            <person name="Mehta T."/>
            <person name="Meldrim J."/>
            <person name="Meneus L."/>
            <person name="Mihai O."/>
            <person name="Mihalev A."/>
            <person name="Mihova T."/>
            <person name="Mittelman R."/>
            <person name="Mlenga V."/>
            <person name="Montmayeur A."/>
            <person name="Mulrain L."/>
            <person name="Navidi A."/>
            <person name="Naylor J."/>
            <person name="Negash T."/>
            <person name="Nguyen T."/>
            <person name="Nguyen N."/>
            <person name="Nicol R."/>
            <person name="Norbu C."/>
            <person name="Norbu N."/>
            <person name="Novod N."/>
            <person name="O'Neill B."/>
            <person name="Osman S."/>
            <person name="Markiewicz E."/>
            <person name="Oyono O.L."/>
            <person name="Patti C."/>
            <person name="Phunkhang P."/>
            <person name="Pierre F."/>
            <person name="Priest M."/>
            <person name="Raghuraman S."/>
            <person name="Rege F."/>
            <person name="Reyes R."/>
            <person name="Rise C."/>
            <person name="Rogov P."/>
            <person name="Ross K."/>
            <person name="Ryan E."/>
            <person name="Settipalli S."/>
            <person name="Shea T."/>
            <person name="Sherpa N."/>
            <person name="Shi L."/>
            <person name="Shih D."/>
            <person name="Sparrow T."/>
            <person name="Spaulding J."/>
            <person name="Stalker J."/>
            <person name="Stange-Thomann N."/>
            <person name="Stavropoulos S."/>
            <person name="Stone C."/>
            <person name="Strader C."/>
            <person name="Tesfaye S."/>
            <person name="Thomson T."/>
            <person name="Thoulutsang Y."/>
            <person name="Thoulutsang D."/>
            <person name="Topham K."/>
            <person name="Topping I."/>
            <person name="Tsamla T."/>
            <person name="Vassiliev H."/>
            <person name="Vo A."/>
            <person name="Wangchuk T."/>
            <person name="Wangdi T."/>
            <person name="Weiand M."/>
            <person name="Wilkinson J."/>
            <person name="Wilson A."/>
            <person name="Yadav S."/>
            <person name="Young G."/>
            <person name="Yu Q."/>
            <person name="Zembek L."/>
            <person name="Zhong D."/>
            <person name="Zimmer A."/>
            <person name="Zwirko Z."/>
            <person name="Jaffe D.B."/>
            <person name="Alvarez P."/>
            <person name="Brockman W."/>
            <person name="Butler J."/>
            <person name="Chin C."/>
            <person name="Gnerre S."/>
            <person name="Grabherr M."/>
            <person name="Kleber M."/>
            <person name="Mauceli E."/>
            <person name="MacCallum I."/>
        </authorList>
    </citation>
    <scope>NUCLEOTIDE SEQUENCE [LARGE SCALE GENOMIC DNA]</scope>
    <source>
        <strain evidence="11">Tucson 14030-0811.24</strain>
    </source>
</reference>
<evidence type="ECO:0000259" key="9">
    <source>
        <dbReference type="Pfam" id="PF00561"/>
    </source>
</evidence>
<evidence type="ECO:0000256" key="6">
    <source>
        <dbReference type="ARBA" id="ARBA00023180"/>
    </source>
</evidence>
<dbReference type="MEROPS" id="S33.A88"/>
<keyword evidence="6" id="KW-0325">Glycoprotein</keyword>
<dbReference type="AlphaFoldDB" id="B4MWR0"/>
<keyword evidence="11" id="KW-1185">Reference proteome</keyword>
<dbReference type="FunCoup" id="B4MWR0">
    <property type="interactions" value="85"/>
</dbReference>
<evidence type="ECO:0000256" key="1">
    <source>
        <dbReference type="ARBA" id="ARBA00010701"/>
    </source>
</evidence>
<accession>B4MWR0</accession>